<dbReference type="SUPFAM" id="SSF57850">
    <property type="entry name" value="RING/U-box"/>
    <property type="match status" value="2"/>
</dbReference>
<gene>
    <name evidence="10" type="ORF">A1O3_09189</name>
</gene>
<dbReference type="STRING" id="1182542.W9Y6I3"/>
<dbReference type="PROSITE" id="PS51873">
    <property type="entry name" value="TRIAD"/>
    <property type="match status" value="1"/>
</dbReference>
<dbReference type="GO" id="GO:0016567">
    <property type="term" value="P:protein ubiquitination"/>
    <property type="evidence" value="ECO:0007669"/>
    <property type="project" value="InterPro"/>
</dbReference>
<evidence type="ECO:0000256" key="5">
    <source>
        <dbReference type="ARBA" id="ARBA00022737"/>
    </source>
</evidence>
<dbReference type="HOGENOM" id="CLU_022048_7_6_1"/>
<dbReference type="AlphaFoldDB" id="W9Y6I3"/>
<comment type="caution">
    <text evidence="10">The sequence shown here is derived from an EMBL/GenBank/DDBJ whole genome shotgun (WGS) entry which is preliminary data.</text>
</comment>
<name>W9Y6I3_9EURO</name>
<dbReference type="InterPro" id="IPR013083">
    <property type="entry name" value="Znf_RING/FYVE/PHD"/>
</dbReference>
<comment type="catalytic activity">
    <reaction evidence="1">
        <text>[E2 ubiquitin-conjugating enzyme]-S-ubiquitinyl-L-cysteine + [acceptor protein]-L-lysine = [E2 ubiquitin-conjugating enzyme]-L-cysteine + [acceptor protein]-N(6)-ubiquitinyl-L-lysine.</text>
        <dbReference type="EC" id="2.3.2.31"/>
    </reaction>
</comment>
<dbReference type="EMBL" id="AMGY01000009">
    <property type="protein sequence ID" value="EXJ78029.1"/>
    <property type="molecule type" value="Genomic_DNA"/>
</dbReference>
<keyword evidence="6" id="KW-0863">Zinc-finger</keyword>
<keyword evidence="7" id="KW-0833">Ubl conjugation pathway</keyword>
<dbReference type="Proteomes" id="UP000019478">
    <property type="component" value="Unassembled WGS sequence"/>
</dbReference>
<dbReference type="RefSeq" id="XP_007737474.1">
    <property type="nucleotide sequence ID" value="XM_007739284.1"/>
</dbReference>
<feature type="domain" description="RING-type" evidence="9">
    <location>
        <begin position="143"/>
        <end position="341"/>
    </location>
</feature>
<evidence type="ECO:0000259" key="9">
    <source>
        <dbReference type="PROSITE" id="PS51873"/>
    </source>
</evidence>
<keyword evidence="11" id="KW-1185">Reference proteome</keyword>
<proteinExistence type="predicted"/>
<organism evidence="10 11">
    <name type="scientific">Capronia epimyces CBS 606.96</name>
    <dbReference type="NCBI Taxonomy" id="1182542"/>
    <lineage>
        <taxon>Eukaryota</taxon>
        <taxon>Fungi</taxon>
        <taxon>Dikarya</taxon>
        <taxon>Ascomycota</taxon>
        <taxon>Pezizomycotina</taxon>
        <taxon>Eurotiomycetes</taxon>
        <taxon>Chaetothyriomycetidae</taxon>
        <taxon>Chaetothyriales</taxon>
        <taxon>Herpotrichiellaceae</taxon>
        <taxon>Capronia</taxon>
    </lineage>
</organism>
<evidence type="ECO:0000256" key="7">
    <source>
        <dbReference type="ARBA" id="ARBA00022786"/>
    </source>
</evidence>
<evidence type="ECO:0000256" key="6">
    <source>
        <dbReference type="ARBA" id="ARBA00022771"/>
    </source>
</evidence>
<dbReference type="PANTHER" id="PTHR11685">
    <property type="entry name" value="RBR FAMILY RING FINGER AND IBR DOMAIN-CONTAINING"/>
    <property type="match status" value="1"/>
</dbReference>
<evidence type="ECO:0000256" key="1">
    <source>
        <dbReference type="ARBA" id="ARBA00001798"/>
    </source>
</evidence>
<dbReference type="SMART" id="SM00647">
    <property type="entry name" value="IBR"/>
    <property type="match status" value="2"/>
</dbReference>
<keyword evidence="3" id="KW-0808">Transferase</keyword>
<evidence type="ECO:0000256" key="3">
    <source>
        <dbReference type="ARBA" id="ARBA00022679"/>
    </source>
</evidence>
<dbReference type="Gene3D" id="1.20.120.1750">
    <property type="match status" value="1"/>
</dbReference>
<dbReference type="GO" id="GO:0061630">
    <property type="term" value="F:ubiquitin protein ligase activity"/>
    <property type="evidence" value="ECO:0007669"/>
    <property type="project" value="UniProtKB-EC"/>
</dbReference>
<protein>
    <recommendedName>
        <fullName evidence="2">RBR-type E3 ubiquitin transferase</fullName>
        <ecNumber evidence="2">2.3.2.31</ecNumber>
    </recommendedName>
</protein>
<evidence type="ECO:0000313" key="10">
    <source>
        <dbReference type="EMBL" id="EXJ78029.1"/>
    </source>
</evidence>
<reference evidence="10 11" key="1">
    <citation type="submission" date="2013-03" db="EMBL/GenBank/DDBJ databases">
        <title>The Genome Sequence of Capronia epimyces CBS 606.96.</title>
        <authorList>
            <consortium name="The Broad Institute Genomics Platform"/>
            <person name="Cuomo C."/>
            <person name="de Hoog S."/>
            <person name="Gorbushina A."/>
            <person name="Walker B."/>
            <person name="Young S.K."/>
            <person name="Zeng Q."/>
            <person name="Gargeya S."/>
            <person name="Fitzgerald M."/>
            <person name="Haas B."/>
            <person name="Abouelleil A."/>
            <person name="Allen A.W."/>
            <person name="Alvarado L."/>
            <person name="Arachchi H.M."/>
            <person name="Berlin A.M."/>
            <person name="Chapman S.B."/>
            <person name="Gainer-Dewar J."/>
            <person name="Goldberg J."/>
            <person name="Griggs A."/>
            <person name="Gujja S."/>
            <person name="Hansen M."/>
            <person name="Howarth C."/>
            <person name="Imamovic A."/>
            <person name="Ireland A."/>
            <person name="Larimer J."/>
            <person name="McCowan C."/>
            <person name="Murphy C."/>
            <person name="Pearson M."/>
            <person name="Poon T.W."/>
            <person name="Priest M."/>
            <person name="Roberts A."/>
            <person name="Saif S."/>
            <person name="Shea T."/>
            <person name="Sisk P."/>
            <person name="Sykes S."/>
            <person name="Wortman J."/>
            <person name="Nusbaum C."/>
            <person name="Birren B."/>
        </authorList>
    </citation>
    <scope>NUCLEOTIDE SEQUENCE [LARGE SCALE GENOMIC DNA]</scope>
    <source>
        <strain evidence="10 11">CBS 606.96</strain>
    </source>
</reference>
<accession>W9Y6I3</accession>
<dbReference type="InterPro" id="IPR044066">
    <property type="entry name" value="TRIAD_supradom"/>
</dbReference>
<dbReference type="eggNOG" id="KOG1812">
    <property type="taxonomic scope" value="Eukaryota"/>
</dbReference>
<dbReference type="OrthoDB" id="9977870at2759"/>
<evidence type="ECO:0000256" key="2">
    <source>
        <dbReference type="ARBA" id="ARBA00012251"/>
    </source>
</evidence>
<dbReference type="InterPro" id="IPR002867">
    <property type="entry name" value="IBR_dom"/>
</dbReference>
<dbReference type="GO" id="GO:0008270">
    <property type="term" value="F:zinc ion binding"/>
    <property type="evidence" value="ECO:0007669"/>
    <property type="project" value="UniProtKB-KW"/>
</dbReference>
<dbReference type="Pfam" id="PF01485">
    <property type="entry name" value="IBR"/>
    <property type="match status" value="2"/>
</dbReference>
<keyword evidence="5" id="KW-0677">Repeat</keyword>
<dbReference type="GeneID" id="19173274"/>
<dbReference type="InterPro" id="IPR031127">
    <property type="entry name" value="E3_UB_ligase_RBR"/>
</dbReference>
<dbReference type="Gene3D" id="3.30.40.10">
    <property type="entry name" value="Zinc/RING finger domain, C3HC4 (zinc finger)"/>
    <property type="match status" value="1"/>
</dbReference>
<evidence type="ECO:0000256" key="8">
    <source>
        <dbReference type="ARBA" id="ARBA00022833"/>
    </source>
</evidence>
<evidence type="ECO:0000313" key="11">
    <source>
        <dbReference type="Proteomes" id="UP000019478"/>
    </source>
</evidence>
<dbReference type="EC" id="2.3.2.31" evidence="2"/>
<sequence length="425" mass="47956">MDDQTFDVENSNVVTYLELCDIAVSLRGQITTAEASLLRDRAAALRVQLEELDNLVLCQTDRRIQQSTYQAMLSDFPEVDCLLDQETSCASRDGRSDGGLVSGNMALRTSGKDGFYDDHRVDPHGNTQLNEYVEKMIIDETQPARECYVCIENLPHSATMKVGNCPHVWCRQCLVRRFEMALKNEDHYPVRCCGELTSISVEEPQVAAVLGEKMKTDLAAKIVEYGSRDRTYCYVPTCSTFIDPSTIMGTEATCPSCQESTCTTCKAQNHGSTECTPSHDEAFDQWREESEAATCPACHRVIIISHGCNHMRCHCGTEFCYECNDPWKTCECEIWDERRLLARAAGIVEHEGRPADIEQVAEGVREERECRHDHWTRVDVRSEVLEENRRCGGCAWAAQIFLWRCDGCGVRLCSQCYNDSVGEED</sequence>
<evidence type="ECO:0000256" key="4">
    <source>
        <dbReference type="ARBA" id="ARBA00022723"/>
    </source>
</evidence>
<dbReference type="CDD" id="cd22584">
    <property type="entry name" value="Rcat_RBR_unk"/>
    <property type="match status" value="1"/>
</dbReference>
<keyword evidence="4" id="KW-0479">Metal-binding</keyword>
<keyword evidence="8" id="KW-0862">Zinc</keyword>